<organism evidence="2 3">
    <name type="scientific">Rhodoferax sediminis</name>
    <dbReference type="NCBI Taxonomy" id="2509614"/>
    <lineage>
        <taxon>Bacteria</taxon>
        <taxon>Pseudomonadati</taxon>
        <taxon>Pseudomonadota</taxon>
        <taxon>Betaproteobacteria</taxon>
        <taxon>Burkholderiales</taxon>
        <taxon>Comamonadaceae</taxon>
        <taxon>Rhodoferax</taxon>
    </lineage>
</organism>
<dbReference type="KEGG" id="rhf:EUB48_15850"/>
<protein>
    <submittedName>
        <fullName evidence="2">CoA transferase</fullName>
    </submittedName>
</protein>
<dbReference type="SUPFAM" id="SSF89796">
    <property type="entry name" value="CoA-transferase family III (CaiB/BaiF)"/>
    <property type="match status" value="1"/>
</dbReference>
<dbReference type="PANTHER" id="PTHR48207">
    <property type="entry name" value="SUCCINATE--HYDROXYMETHYLGLUTARATE COA-TRANSFERASE"/>
    <property type="match status" value="1"/>
</dbReference>
<dbReference type="Pfam" id="PF02515">
    <property type="entry name" value="CoA_transf_3"/>
    <property type="match status" value="1"/>
</dbReference>
<proteinExistence type="predicted"/>
<reference evidence="2 3" key="1">
    <citation type="submission" date="2019-01" db="EMBL/GenBank/DDBJ databases">
        <title>Genomic insights into a novel species Rhodoferax sp.</title>
        <authorList>
            <person name="Jin L."/>
        </authorList>
    </citation>
    <scope>NUCLEOTIDE SEQUENCE [LARGE SCALE GENOMIC DNA]</scope>
    <source>
        <strain evidence="2 3">CHu59-6-5</strain>
    </source>
</reference>
<keyword evidence="1 2" id="KW-0808">Transferase</keyword>
<name>A0A515DDX7_9BURK</name>
<dbReference type="RefSeq" id="WP_142820035.1">
    <property type="nucleotide sequence ID" value="NZ_CP035503.1"/>
</dbReference>
<dbReference type="InterPro" id="IPR044855">
    <property type="entry name" value="CoA-Trfase_III_dom3_sf"/>
</dbReference>
<evidence type="ECO:0000313" key="2">
    <source>
        <dbReference type="EMBL" id="QDL38595.1"/>
    </source>
</evidence>
<keyword evidence="3" id="KW-1185">Reference proteome</keyword>
<dbReference type="PANTHER" id="PTHR48207:SF3">
    <property type="entry name" value="SUCCINATE--HYDROXYMETHYLGLUTARATE COA-TRANSFERASE"/>
    <property type="match status" value="1"/>
</dbReference>
<dbReference type="InterPro" id="IPR050483">
    <property type="entry name" value="CoA-transferase_III_domain"/>
</dbReference>
<dbReference type="InterPro" id="IPR023606">
    <property type="entry name" value="CoA-Trfase_III_dom_1_sf"/>
</dbReference>
<dbReference type="GO" id="GO:0008410">
    <property type="term" value="F:CoA-transferase activity"/>
    <property type="evidence" value="ECO:0007669"/>
    <property type="project" value="TreeGrafter"/>
</dbReference>
<accession>A0A515DDX7</accession>
<dbReference type="Proteomes" id="UP000316798">
    <property type="component" value="Chromosome"/>
</dbReference>
<gene>
    <name evidence="2" type="ORF">EUB48_15850</name>
</gene>
<evidence type="ECO:0000313" key="3">
    <source>
        <dbReference type="Proteomes" id="UP000316798"/>
    </source>
</evidence>
<dbReference type="Gene3D" id="3.40.50.10540">
    <property type="entry name" value="Crotonobetainyl-coa:carnitine coa-transferase, domain 1"/>
    <property type="match status" value="1"/>
</dbReference>
<evidence type="ECO:0000256" key="1">
    <source>
        <dbReference type="ARBA" id="ARBA00022679"/>
    </source>
</evidence>
<dbReference type="Gene3D" id="3.30.1540.10">
    <property type="entry name" value="formyl-coa transferase, domain 3"/>
    <property type="match status" value="1"/>
</dbReference>
<dbReference type="EMBL" id="CP035503">
    <property type="protein sequence ID" value="QDL38595.1"/>
    <property type="molecule type" value="Genomic_DNA"/>
</dbReference>
<dbReference type="OrthoDB" id="9058532at2"/>
<dbReference type="InterPro" id="IPR003673">
    <property type="entry name" value="CoA-Trfase_fam_III"/>
</dbReference>
<sequence>MPRSTTPLPLKGVKVIELCHLIAGPYCCQMLADEGAQVIKVEPPGGELTRHRKPSRKSAGGEVTAYYASLNRDKESVVLDLKHPEGAGVFEKLLASADVFVTNMRAAALGRLGFHPKALHERFPRLIVACISGFGLEDAGEHADRAGLAMVAEAMAGATGLTRDHSGNAVWCGFALGDIMAAVSAHAGILLALRNQESLGQGKLLDVGLVECMLPMVSVAMGRVQVDEEAKSDFAGSNNFHGVPYGAFPASDGAVNIGCNRDDFWGRLCVAMGRPELGTDPRFATYVDRIKHQRVVHEIVEAFTRAHTRAEITAKLVDADVPTAGVLSMEEVVTDDYLRGRGALREVDDGFGGTFTLPANAAWPEHDGHRPRVPRLGEQRDAVLQRELRMTAADVARLERSGAFGAATAPVQATAIPGK</sequence>
<dbReference type="AlphaFoldDB" id="A0A515DDX7"/>